<feature type="signal peptide" evidence="2">
    <location>
        <begin position="1"/>
        <end position="24"/>
    </location>
</feature>
<evidence type="ECO:0000313" key="4">
    <source>
        <dbReference type="Proteomes" id="UP000254174"/>
    </source>
</evidence>
<dbReference type="NCBIfam" id="NF033888">
    <property type="entry name" value="conj_TraW"/>
    <property type="match status" value="1"/>
</dbReference>
<accession>A0A377CXC7</accession>
<dbReference type="EMBL" id="UGFC01000003">
    <property type="protein sequence ID" value="STM08613.1"/>
    <property type="molecule type" value="Genomic_DNA"/>
</dbReference>
<evidence type="ECO:0000256" key="1">
    <source>
        <dbReference type="SAM" id="MobiDB-lite"/>
    </source>
</evidence>
<reference evidence="3 4" key="1">
    <citation type="submission" date="2018-06" db="EMBL/GenBank/DDBJ databases">
        <authorList>
            <consortium name="Pathogen Informatics"/>
            <person name="Doyle S."/>
        </authorList>
    </citation>
    <scope>NUCLEOTIDE SEQUENCE [LARGE SCALE GENOMIC DNA]</scope>
    <source>
        <strain evidence="3 4">NCTC7922</strain>
    </source>
</reference>
<name>A0A377CXC7_ECOLX</name>
<evidence type="ECO:0000256" key="2">
    <source>
        <dbReference type="SAM" id="SignalP"/>
    </source>
</evidence>
<sequence length="224" mass="24107">MQRQSATTLLALLVGCAVIPATHAYSVNVVSSQPVTRQIMPELATIQGIMEEMVRMQTATGTAITQNSEKLATVIAQDGQATRQQMIFSNETHRLEEARKSFSVPDSICSESASGIAAESRRAAASAAARLSQGEGSAVNPSGNVSPGLRTPRSARRMTVPASTPVTARKRSMPALAELMSALPWAICRAETARYDRSIRAQAQQIPRPLSPGIRNRLMPRRLI</sequence>
<evidence type="ECO:0000313" key="3">
    <source>
        <dbReference type="EMBL" id="STM08613.1"/>
    </source>
</evidence>
<proteinExistence type="predicted"/>
<protein>
    <submittedName>
        <fullName evidence="3">Conjugal transfer protein TraW</fullName>
    </submittedName>
</protein>
<feature type="region of interest" description="Disordered" evidence="1">
    <location>
        <begin position="128"/>
        <end position="169"/>
    </location>
</feature>
<dbReference type="InterPro" id="IPR053782">
    <property type="entry name" value="TraW-like"/>
</dbReference>
<dbReference type="PROSITE" id="PS51257">
    <property type="entry name" value="PROKAR_LIPOPROTEIN"/>
    <property type="match status" value="1"/>
</dbReference>
<feature type="chain" id="PRO_5016986883" evidence="2">
    <location>
        <begin position="25"/>
        <end position="224"/>
    </location>
</feature>
<organism evidence="3 4">
    <name type="scientific">Escherichia coli</name>
    <dbReference type="NCBI Taxonomy" id="562"/>
    <lineage>
        <taxon>Bacteria</taxon>
        <taxon>Pseudomonadati</taxon>
        <taxon>Pseudomonadota</taxon>
        <taxon>Gammaproteobacteria</taxon>
        <taxon>Enterobacterales</taxon>
        <taxon>Enterobacteriaceae</taxon>
        <taxon>Escherichia</taxon>
    </lineage>
</organism>
<dbReference type="Proteomes" id="UP000254174">
    <property type="component" value="Unassembled WGS sequence"/>
</dbReference>
<dbReference type="AlphaFoldDB" id="A0A377CXC7"/>
<keyword evidence="2" id="KW-0732">Signal</keyword>
<gene>
    <name evidence="3" type="ORF">NCTC7922_00209</name>
</gene>